<evidence type="ECO:0000259" key="4">
    <source>
        <dbReference type="Pfam" id="PF01494"/>
    </source>
</evidence>
<dbReference type="Pfam" id="PF01494">
    <property type="entry name" value="FAD_binding_3"/>
    <property type="match status" value="1"/>
</dbReference>
<dbReference type="InterPro" id="IPR002938">
    <property type="entry name" value="FAD-bd"/>
</dbReference>
<accession>A0A455SSN2</accession>
<dbReference type="EMBL" id="AP019376">
    <property type="protein sequence ID" value="BBH88164.1"/>
    <property type="molecule type" value="Genomic_DNA"/>
</dbReference>
<gene>
    <name evidence="5" type="ORF">KTC_29150</name>
</gene>
<dbReference type="Pfam" id="PF21274">
    <property type="entry name" value="Rng_hyd_C"/>
    <property type="match status" value="1"/>
</dbReference>
<dbReference type="AlphaFoldDB" id="A0A455SSN2"/>
<dbReference type="GO" id="GO:0016709">
    <property type="term" value="F:oxidoreductase activity, acting on paired donors, with incorporation or reduction of molecular oxygen, NAD(P)H as one donor, and incorporation of one atom of oxygen"/>
    <property type="evidence" value="ECO:0007669"/>
    <property type="project" value="UniProtKB-ARBA"/>
</dbReference>
<dbReference type="SUPFAM" id="SSF51905">
    <property type="entry name" value="FAD/NAD(P)-binding domain"/>
    <property type="match status" value="1"/>
</dbReference>
<dbReference type="InterPro" id="IPR050641">
    <property type="entry name" value="RIFMO-like"/>
</dbReference>
<dbReference type="Gene3D" id="3.40.30.120">
    <property type="match status" value="1"/>
</dbReference>
<evidence type="ECO:0000256" key="1">
    <source>
        <dbReference type="ARBA" id="ARBA00001974"/>
    </source>
</evidence>
<organism evidence="5">
    <name type="scientific">Thermosporothrix sp. COM3</name>
    <dbReference type="NCBI Taxonomy" id="2490863"/>
    <lineage>
        <taxon>Bacteria</taxon>
        <taxon>Bacillati</taxon>
        <taxon>Chloroflexota</taxon>
        <taxon>Ktedonobacteria</taxon>
        <taxon>Ktedonobacterales</taxon>
        <taxon>Thermosporotrichaceae</taxon>
        <taxon>Thermosporothrix</taxon>
    </lineage>
</organism>
<comment type="cofactor">
    <cofactor evidence="1">
        <name>FAD</name>
        <dbReference type="ChEBI" id="CHEBI:57692"/>
    </cofactor>
</comment>
<dbReference type="GO" id="GO:0071949">
    <property type="term" value="F:FAD binding"/>
    <property type="evidence" value="ECO:0007669"/>
    <property type="project" value="InterPro"/>
</dbReference>
<dbReference type="InterPro" id="IPR036188">
    <property type="entry name" value="FAD/NAD-bd_sf"/>
</dbReference>
<sequence>MQSVPVLIVGAGPTGLATALFLAHHGVRSLVVERHPSTSIFIKARGIDFRTMEIFRPLGLEKKLRTQVGTLSQNTLLLVVETLAGKEQQRNSIAWMTQPEGTFEQISPSSWLLGSQAIFEHVLAREVRQRESDIRFNTELLSFTQNESGVSAQVLDKTTGEQQSIHATYLIAADGIHSPVRQQLTLPWESYSAPEPRIIISFRADLSALVRERLFLFCFIHNSNMAGILAPINNTDLWQLNIQSTPEKEVSLEEFPAQRCRELIRQAVGLAELEVEIQHIMLTQDATGIATSFQQGRVLLAGDAAHQVPSGLNSGIQDAQNLAWKLAFVLQGKAGPALLATYEVERRLAARIKAEAATRPPRPEHPEELLDAPEEEQQVLPDEVVQTLNHRYVSSAVLAEPEAHAPVQGTFDLSGYPGTRAPHLWLRQQGRRLSTLDLFDGRFVLLTGEEGSAWLSAAQEVASRQGLALATYRIGTDNADLMAEQQQWYTTYGITPTGAVIVRPDGYIAWRATEKCDDPLQILDSVFSRLLCR</sequence>
<dbReference type="Gene3D" id="3.50.50.60">
    <property type="entry name" value="FAD/NAD(P)-binding domain"/>
    <property type="match status" value="1"/>
</dbReference>
<protein>
    <submittedName>
        <fullName evidence="5">FAD-binding monooxygenase</fullName>
    </submittedName>
</protein>
<dbReference type="PRINTS" id="PR00420">
    <property type="entry name" value="RNGMNOXGNASE"/>
</dbReference>
<reference evidence="5" key="1">
    <citation type="submission" date="2018-12" db="EMBL/GenBank/DDBJ databases">
        <title>Novel natural products biosynthetic potential of the class Ktedonobacteria.</title>
        <authorList>
            <person name="Zheng Y."/>
            <person name="Saitou A."/>
            <person name="Wang C.M."/>
            <person name="Toyoda A."/>
            <person name="Minakuchi Y."/>
            <person name="Sekiguchi Y."/>
            <person name="Ueda K."/>
            <person name="Takano H."/>
            <person name="Sakai Y."/>
            <person name="Yokota A."/>
            <person name="Yabe S."/>
        </authorList>
    </citation>
    <scope>NUCLEOTIDE SEQUENCE</scope>
    <source>
        <strain evidence="5">COM3</strain>
    </source>
</reference>
<evidence type="ECO:0000256" key="3">
    <source>
        <dbReference type="ARBA" id="ARBA00022827"/>
    </source>
</evidence>
<keyword evidence="2" id="KW-0285">Flavoprotein</keyword>
<proteinExistence type="predicted"/>
<dbReference type="PANTHER" id="PTHR43004">
    <property type="entry name" value="TRK SYSTEM POTASSIUM UPTAKE PROTEIN"/>
    <property type="match status" value="1"/>
</dbReference>
<evidence type="ECO:0000313" key="5">
    <source>
        <dbReference type="EMBL" id="BBH88164.1"/>
    </source>
</evidence>
<feature type="domain" description="FAD-binding" evidence="4">
    <location>
        <begin position="4"/>
        <end position="351"/>
    </location>
</feature>
<name>A0A455SSN2_9CHLR</name>
<dbReference type="PANTHER" id="PTHR43004:SF19">
    <property type="entry name" value="BINDING MONOOXYGENASE, PUTATIVE (JCVI)-RELATED"/>
    <property type="match status" value="1"/>
</dbReference>
<keyword evidence="5" id="KW-0560">Oxidoreductase</keyword>
<dbReference type="Gene3D" id="3.30.9.10">
    <property type="entry name" value="D-Amino Acid Oxidase, subunit A, domain 2"/>
    <property type="match status" value="1"/>
</dbReference>
<keyword evidence="3" id="KW-0274">FAD</keyword>
<evidence type="ECO:0000256" key="2">
    <source>
        <dbReference type="ARBA" id="ARBA00022630"/>
    </source>
</evidence>
<keyword evidence="5" id="KW-0503">Monooxygenase</keyword>